<protein>
    <submittedName>
        <fullName evidence="1">Uncharacterized protein</fullName>
    </submittedName>
</protein>
<accession>A0ACC1P5F3</accession>
<dbReference type="EMBL" id="JANSHE010003441">
    <property type="protein sequence ID" value="KAJ2986074.1"/>
    <property type="molecule type" value="Genomic_DNA"/>
</dbReference>
<gene>
    <name evidence="1" type="ORF">NUW54_g9914</name>
</gene>
<evidence type="ECO:0000313" key="2">
    <source>
        <dbReference type="Proteomes" id="UP001144978"/>
    </source>
</evidence>
<dbReference type="Proteomes" id="UP001144978">
    <property type="component" value="Unassembled WGS sequence"/>
</dbReference>
<reference evidence="1" key="1">
    <citation type="submission" date="2022-08" db="EMBL/GenBank/DDBJ databases">
        <title>Genome Sequence of Pycnoporus sanguineus.</title>
        <authorList>
            <person name="Buettner E."/>
        </authorList>
    </citation>
    <scope>NUCLEOTIDE SEQUENCE</scope>
    <source>
        <strain evidence="1">CG-C14</strain>
    </source>
</reference>
<proteinExistence type="predicted"/>
<comment type="caution">
    <text evidence="1">The sequence shown here is derived from an EMBL/GenBank/DDBJ whole genome shotgun (WGS) entry which is preliminary data.</text>
</comment>
<organism evidence="1 2">
    <name type="scientific">Trametes sanguinea</name>
    <dbReference type="NCBI Taxonomy" id="158606"/>
    <lineage>
        <taxon>Eukaryota</taxon>
        <taxon>Fungi</taxon>
        <taxon>Dikarya</taxon>
        <taxon>Basidiomycota</taxon>
        <taxon>Agaricomycotina</taxon>
        <taxon>Agaricomycetes</taxon>
        <taxon>Polyporales</taxon>
        <taxon>Polyporaceae</taxon>
        <taxon>Trametes</taxon>
    </lineage>
</organism>
<sequence length="89" mass="9911">MARRAASHGSHDSLKENNDVTPKTRANKATNDHAARGKRAAMREHIDTEEDGAERDARFSDRCPEARESLRAGLFQLHKIRTGAEGRAM</sequence>
<keyword evidence="2" id="KW-1185">Reference proteome</keyword>
<evidence type="ECO:0000313" key="1">
    <source>
        <dbReference type="EMBL" id="KAJ2986074.1"/>
    </source>
</evidence>
<name>A0ACC1P5F3_9APHY</name>